<name>A0A2J6RAA2_HYAVF</name>
<evidence type="ECO:0000256" key="1">
    <source>
        <dbReference type="SAM" id="MobiDB-lite"/>
    </source>
</evidence>
<gene>
    <name evidence="2" type="ORF">L207DRAFT_114550</name>
</gene>
<evidence type="ECO:0000313" key="2">
    <source>
        <dbReference type="EMBL" id="PMD35431.1"/>
    </source>
</evidence>
<evidence type="ECO:0000313" key="3">
    <source>
        <dbReference type="Proteomes" id="UP000235786"/>
    </source>
</evidence>
<accession>A0A2J6RAA2</accession>
<dbReference type="EMBL" id="KZ613952">
    <property type="protein sequence ID" value="PMD35431.1"/>
    <property type="molecule type" value="Genomic_DNA"/>
</dbReference>
<feature type="region of interest" description="Disordered" evidence="1">
    <location>
        <begin position="1"/>
        <end position="25"/>
    </location>
</feature>
<reference evidence="2 3" key="1">
    <citation type="submission" date="2016-04" db="EMBL/GenBank/DDBJ databases">
        <title>A degradative enzymes factory behind the ericoid mycorrhizal symbiosis.</title>
        <authorList>
            <consortium name="DOE Joint Genome Institute"/>
            <person name="Martino E."/>
            <person name="Morin E."/>
            <person name="Grelet G."/>
            <person name="Kuo A."/>
            <person name="Kohler A."/>
            <person name="Daghino S."/>
            <person name="Barry K."/>
            <person name="Choi C."/>
            <person name="Cichocki N."/>
            <person name="Clum A."/>
            <person name="Copeland A."/>
            <person name="Hainaut M."/>
            <person name="Haridas S."/>
            <person name="Labutti K."/>
            <person name="Lindquist E."/>
            <person name="Lipzen A."/>
            <person name="Khouja H.-R."/>
            <person name="Murat C."/>
            <person name="Ohm R."/>
            <person name="Olson A."/>
            <person name="Spatafora J."/>
            <person name="Veneault-Fourrey C."/>
            <person name="Henrissat B."/>
            <person name="Grigoriev I."/>
            <person name="Martin F."/>
            <person name="Perotto S."/>
        </authorList>
    </citation>
    <scope>NUCLEOTIDE SEQUENCE [LARGE SCALE GENOMIC DNA]</scope>
    <source>
        <strain evidence="2 3">F</strain>
    </source>
</reference>
<organism evidence="2 3">
    <name type="scientific">Hyaloscypha variabilis (strain UAMH 11265 / GT02V1 / F)</name>
    <name type="common">Meliniomyces variabilis</name>
    <dbReference type="NCBI Taxonomy" id="1149755"/>
    <lineage>
        <taxon>Eukaryota</taxon>
        <taxon>Fungi</taxon>
        <taxon>Dikarya</taxon>
        <taxon>Ascomycota</taxon>
        <taxon>Pezizomycotina</taxon>
        <taxon>Leotiomycetes</taxon>
        <taxon>Helotiales</taxon>
        <taxon>Hyaloscyphaceae</taxon>
        <taxon>Hyaloscypha</taxon>
        <taxon>Hyaloscypha variabilis</taxon>
    </lineage>
</organism>
<protein>
    <submittedName>
        <fullName evidence="2">Uncharacterized protein</fullName>
    </submittedName>
</protein>
<dbReference type="Proteomes" id="UP000235786">
    <property type="component" value="Unassembled WGS sequence"/>
</dbReference>
<dbReference type="AlphaFoldDB" id="A0A2J6RAA2"/>
<sequence length="186" mass="21404">MSSGNSRRHHGHRHNGRSSRRTTQQDTAQLIESLNTHRVNTLTELCRIERVAATASEEDALAFQEPMTMAWTYYVTSNNLLSELRGLTRNYPFSSDALDDAKYRVSTDPESNRSWNYAWLVLVKMRDDQMVDSYAASEAAKPEMWGGRIPEAEEAQQLALCFAWEWNEAIEQMLRHWDTPPTTTGY</sequence>
<proteinExistence type="predicted"/>
<keyword evidence="3" id="KW-1185">Reference proteome</keyword>
<dbReference type="OrthoDB" id="4932428at2759"/>
<feature type="compositionally biased region" description="Basic residues" evidence="1">
    <location>
        <begin position="1"/>
        <end position="20"/>
    </location>
</feature>